<evidence type="ECO:0000256" key="12">
    <source>
        <dbReference type="PIRNR" id="PIRNR015601"/>
    </source>
</evidence>
<reference evidence="15" key="2">
    <citation type="submission" date="2021-04" db="EMBL/GenBank/DDBJ databases">
        <authorList>
            <person name="Gilroy R."/>
        </authorList>
    </citation>
    <scope>NUCLEOTIDE SEQUENCE</scope>
    <source>
        <strain evidence="15">CHK199-9574</strain>
    </source>
</reference>
<dbReference type="GO" id="GO:0070042">
    <property type="term" value="F:rRNA (uridine-N3-)-methyltransferase activity"/>
    <property type="evidence" value="ECO:0007669"/>
    <property type="project" value="TreeGrafter"/>
</dbReference>
<dbReference type="InterPro" id="IPR015947">
    <property type="entry name" value="PUA-like_sf"/>
</dbReference>
<keyword evidence="6 12" id="KW-0698">rRNA processing</keyword>
<evidence type="ECO:0000259" key="14">
    <source>
        <dbReference type="Pfam" id="PF20260"/>
    </source>
</evidence>
<evidence type="ECO:0000256" key="3">
    <source>
        <dbReference type="ARBA" id="ARBA00012328"/>
    </source>
</evidence>
<dbReference type="InterPro" id="IPR046887">
    <property type="entry name" value="RsmE_PUA-like"/>
</dbReference>
<evidence type="ECO:0000256" key="6">
    <source>
        <dbReference type="ARBA" id="ARBA00022552"/>
    </source>
</evidence>
<comment type="function">
    <text evidence="10 12">Specifically methylates the N3 position of the uracil ring of uridine 1498 (m3U1498) in 16S rRNA. Acts on the fully assembled 30S ribosomal subunit.</text>
</comment>
<dbReference type="InterPro" id="IPR006700">
    <property type="entry name" value="RsmE"/>
</dbReference>
<protein>
    <recommendedName>
        <fullName evidence="4 12">Ribosomal RNA small subunit methyltransferase E</fullName>
        <ecNumber evidence="3 12">2.1.1.193</ecNumber>
    </recommendedName>
</protein>
<evidence type="ECO:0000256" key="2">
    <source>
        <dbReference type="ARBA" id="ARBA00005528"/>
    </source>
</evidence>
<sequence>MSAPKRFFVDKIERETLLTGEEYSHAKNVLRLGEGDEIVLLDGSGKEYDAIVCRSMKGALACNVLGERAGDKESKTPVKLLVGLLKGDKTELVVQKATELGVCEIGIFSSRYSAAYINDNKIERFRKVAKEAAKQCLRSRVPQVSYHETLADALNSCGGYENKLFACEFANESEADLRTLKGSAALVVGSEGGFTEEEFAKARALGFAGVSLGRRILRAETAAIAFTGIVTYLLGDLG</sequence>
<dbReference type="NCBIfam" id="TIGR00046">
    <property type="entry name" value="RsmE family RNA methyltransferase"/>
    <property type="match status" value="1"/>
</dbReference>
<dbReference type="PANTHER" id="PTHR30027">
    <property type="entry name" value="RIBOSOMAL RNA SMALL SUBUNIT METHYLTRANSFERASE E"/>
    <property type="match status" value="1"/>
</dbReference>
<reference evidence="15" key="1">
    <citation type="journal article" date="2021" name="PeerJ">
        <title>Extensive microbial diversity within the chicken gut microbiome revealed by metagenomics and culture.</title>
        <authorList>
            <person name="Gilroy R."/>
            <person name="Ravi A."/>
            <person name="Getino M."/>
            <person name="Pursley I."/>
            <person name="Horton D.L."/>
            <person name="Alikhan N.F."/>
            <person name="Baker D."/>
            <person name="Gharbi K."/>
            <person name="Hall N."/>
            <person name="Watson M."/>
            <person name="Adriaenssens E.M."/>
            <person name="Foster-Nyarko E."/>
            <person name="Jarju S."/>
            <person name="Secka A."/>
            <person name="Antonio M."/>
            <person name="Oren A."/>
            <person name="Chaudhuri R.R."/>
            <person name="La Ragione R."/>
            <person name="Hildebrand F."/>
            <person name="Pallen M.J."/>
        </authorList>
    </citation>
    <scope>NUCLEOTIDE SEQUENCE</scope>
    <source>
        <strain evidence="15">CHK199-9574</strain>
    </source>
</reference>
<proteinExistence type="inferred from homology"/>
<feature type="domain" description="Ribosomal RNA small subunit methyltransferase E PUA-like" evidence="14">
    <location>
        <begin position="18"/>
        <end position="52"/>
    </location>
</feature>
<keyword evidence="5 12" id="KW-0963">Cytoplasm</keyword>
<dbReference type="Proteomes" id="UP000824135">
    <property type="component" value="Unassembled WGS sequence"/>
</dbReference>
<dbReference type="AlphaFoldDB" id="A0A9D1Z928"/>
<comment type="subcellular location">
    <subcellularLocation>
        <location evidence="1 12">Cytoplasm</location>
    </subcellularLocation>
</comment>
<dbReference type="InterPro" id="IPR029026">
    <property type="entry name" value="tRNA_m1G_MTases_N"/>
</dbReference>
<dbReference type="InterPro" id="IPR029028">
    <property type="entry name" value="Alpha/beta_knot_MTases"/>
</dbReference>
<evidence type="ECO:0000256" key="8">
    <source>
        <dbReference type="ARBA" id="ARBA00022679"/>
    </source>
</evidence>
<keyword evidence="8 12" id="KW-0808">Transferase</keyword>
<evidence type="ECO:0000256" key="9">
    <source>
        <dbReference type="ARBA" id="ARBA00022691"/>
    </source>
</evidence>
<dbReference type="InterPro" id="IPR046886">
    <property type="entry name" value="RsmE_MTase_dom"/>
</dbReference>
<comment type="similarity">
    <text evidence="2 12">Belongs to the RNA methyltransferase RsmE family.</text>
</comment>
<dbReference type="PANTHER" id="PTHR30027:SF3">
    <property type="entry name" value="16S RRNA (URACIL(1498)-N(3))-METHYLTRANSFERASE"/>
    <property type="match status" value="1"/>
</dbReference>
<keyword evidence="7 12" id="KW-0489">Methyltransferase</keyword>
<evidence type="ECO:0000256" key="1">
    <source>
        <dbReference type="ARBA" id="ARBA00004496"/>
    </source>
</evidence>
<evidence type="ECO:0000256" key="7">
    <source>
        <dbReference type="ARBA" id="ARBA00022603"/>
    </source>
</evidence>
<organism evidence="15 16">
    <name type="scientific">Candidatus Borkfalkia excrementavium</name>
    <dbReference type="NCBI Taxonomy" id="2838505"/>
    <lineage>
        <taxon>Bacteria</taxon>
        <taxon>Bacillati</taxon>
        <taxon>Bacillota</taxon>
        <taxon>Clostridia</taxon>
        <taxon>Christensenellales</taxon>
        <taxon>Christensenellaceae</taxon>
        <taxon>Candidatus Borkfalkia</taxon>
    </lineage>
</organism>
<evidence type="ECO:0000256" key="11">
    <source>
        <dbReference type="ARBA" id="ARBA00047944"/>
    </source>
</evidence>
<dbReference type="GO" id="GO:0005737">
    <property type="term" value="C:cytoplasm"/>
    <property type="evidence" value="ECO:0007669"/>
    <property type="project" value="UniProtKB-SubCell"/>
</dbReference>
<dbReference type="EMBL" id="DXCO01000040">
    <property type="protein sequence ID" value="HIY78742.1"/>
    <property type="molecule type" value="Genomic_DNA"/>
</dbReference>
<dbReference type="Gene3D" id="3.40.1280.10">
    <property type="match status" value="1"/>
</dbReference>
<comment type="caution">
    <text evidence="15">The sequence shown here is derived from an EMBL/GenBank/DDBJ whole genome shotgun (WGS) entry which is preliminary data.</text>
</comment>
<dbReference type="SUPFAM" id="SSF75217">
    <property type="entry name" value="alpha/beta knot"/>
    <property type="match status" value="1"/>
</dbReference>
<gene>
    <name evidence="15" type="ORF">H9728_06820</name>
</gene>
<dbReference type="PIRSF" id="PIRSF015601">
    <property type="entry name" value="MTase_slr0722"/>
    <property type="match status" value="1"/>
</dbReference>
<name>A0A9D1Z928_9FIRM</name>
<evidence type="ECO:0000256" key="5">
    <source>
        <dbReference type="ARBA" id="ARBA00022490"/>
    </source>
</evidence>
<keyword evidence="9 12" id="KW-0949">S-adenosyl-L-methionine</keyword>
<dbReference type="EC" id="2.1.1.193" evidence="3 12"/>
<evidence type="ECO:0000313" key="16">
    <source>
        <dbReference type="Proteomes" id="UP000824135"/>
    </source>
</evidence>
<dbReference type="CDD" id="cd18084">
    <property type="entry name" value="RsmE-like"/>
    <property type="match status" value="1"/>
</dbReference>
<evidence type="ECO:0000313" key="15">
    <source>
        <dbReference type="EMBL" id="HIY78742.1"/>
    </source>
</evidence>
<dbReference type="Pfam" id="PF20260">
    <property type="entry name" value="PUA_4"/>
    <property type="match status" value="1"/>
</dbReference>
<evidence type="ECO:0000259" key="13">
    <source>
        <dbReference type="Pfam" id="PF04452"/>
    </source>
</evidence>
<dbReference type="Pfam" id="PF04452">
    <property type="entry name" value="Methyltrans_RNA"/>
    <property type="match status" value="1"/>
</dbReference>
<dbReference type="GO" id="GO:0070475">
    <property type="term" value="P:rRNA base methylation"/>
    <property type="evidence" value="ECO:0007669"/>
    <property type="project" value="TreeGrafter"/>
</dbReference>
<comment type="catalytic activity">
    <reaction evidence="11 12">
        <text>uridine(1498) in 16S rRNA + S-adenosyl-L-methionine = N(3)-methyluridine(1498) in 16S rRNA + S-adenosyl-L-homocysteine + H(+)</text>
        <dbReference type="Rhea" id="RHEA:42920"/>
        <dbReference type="Rhea" id="RHEA-COMP:10283"/>
        <dbReference type="Rhea" id="RHEA-COMP:10284"/>
        <dbReference type="ChEBI" id="CHEBI:15378"/>
        <dbReference type="ChEBI" id="CHEBI:57856"/>
        <dbReference type="ChEBI" id="CHEBI:59789"/>
        <dbReference type="ChEBI" id="CHEBI:65315"/>
        <dbReference type="ChEBI" id="CHEBI:74502"/>
        <dbReference type="EC" id="2.1.1.193"/>
    </reaction>
</comment>
<accession>A0A9D1Z928</accession>
<feature type="domain" description="Ribosomal RNA small subunit methyltransferase E methyltransferase" evidence="13">
    <location>
        <begin position="73"/>
        <end position="230"/>
    </location>
</feature>
<evidence type="ECO:0000256" key="10">
    <source>
        <dbReference type="ARBA" id="ARBA00025699"/>
    </source>
</evidence>
<dbReference type="SUPFAM" id="SSF88697">
    <property type="entry name" value="PUA domain-like"/>
    <property type="match status" value="1"/>
</dbReference>
<evidence type="ECO:0000256" key="4">
    <source>
        <dbReference type="ARBA" id="ARBA00013673"/>
    </source>
</evidence>